<organism evidence="1 2">
    <name type="scientific">Olivibacter ginsenosidimutans</name>
    <dbReference type="NCBI Taxonomy" id="1176537"/>
    <lineage>
        <taxon>Bacteria</taxon>
        <taxon>Pseudomonadati</taxon>
        <taxon>Bacteroidota</taxon>
        <taxon>Sphingobacteriia</taxon>
        <taxon>Sphingobacteriales</taxon>
        <taxon>Sphingobacteriaceae</taxon>
        <taxon>Olivibacter</taxon>
    </lineage>
</organism>
<dbReference type="RefSeq" id="WP_345231655.1">
    <property type="nucleotide sequence ID" value="NZ_BAABIQ010000032.1"/>
</dbReference>
<evidence type="ECO:0008006" key="3">
    <source>
        <dbReference type="Google" id="ProtNLM"/>
    </source>
</evidence>
<evidence type="ECO:0000313" key="1">
    <source>
        <dbReference type="EMBL" id="GAA4792246.1"/>
    </source>
</evidence>
<name>A0ABP9B977_9SPHI</name>
<dbReference type="EMBL" id="BAABIQ010000032">
    <property type="protein sequence ID" value="GAA4792246.1"/>
    <property type="molecule type" value="Genomic_DNA"/>
</dbReference>
<reference evidence="2" key="1">
    <citation type="journal article" date="2019" name="Int. J. Syst. Evol. Microbiol.">
        <title>The Global Catalogue of Microorganisms (GCM) 10K type strain sequencing project: providing services to taxonomists for standard genome sequencing and annotation.</title>
        <authorList>
            <consortium name="The Broad Institute Genomics Platform"/>
            <consortium name="The Broad Institute Genome Sequencing Center for Infectious Disease"/>
            <person name="Wu L."/>
            <person name="Ma J."/>
        </authorList>
    </citation>
    <scope>NUCLEOTIDE SEQUENCE [LARGE SCALE GENOMIC DNA]</scope>
    <source>
        <strain evidence="2">JCM 18200</strain>
    </source>
</reference>
<sequence length="99" mass="11771">MQSIIGTLEGRENGFLCSLFYGKWPNIFILWYDEPKKPEDMAAFFRKHPFLFNFLCWVIYAQFVYIDLDGANHEIWTDDTEYAFDQCLGIIAEKFDHTN</sequence>
<evidence type="ECO:0000313" key="2">
    <source>
        <dbReference type="Proteomes" id="UP001501411"/>
    </source>
</evidence>
<comment type="caution">
    <text evidence="1">The sequence shown here is derived from an EMBL/GenBank/DDBJ whole genome shotgun (WGS) entry which is preliminary data.</text>
</comment>
<gene>
    <name evidence="1" type="ORF">GCM10023231_20250</name>
</gene>
<accession>A0ABP9B977</accession>
<dbReference type="Proteomes" id="UP001501411">
    <property type="component" value="Unassembled WGS sequence"/>
</dbReference>
<proteinExistence type="predicted"/>
<protein>
    <recommendedName>
        <fullName evidence="3">CdiI C-terminal domain-containing protein</fullName>
    </recommendedName>
</protein>
<keyword evidence="2" id="KW-1185">Reference proteome</keyword>